<accession>A0A4S8Q5Z3</accession>
<dbReference type="InterPro" id="IPR050921">
    <property type="entry name" value="T4SS_GSP_E_ATPase"/>
</dbReference>
<evidence type="ECO:0000259" key="3">
    <source>
        <dbReference type="Pfam" id="PF00437"/>
    </source>
</evidence>
<organism evidence="4 5">
    <name type="scientific">Glycomyces buryatensis</name>
    <dbReference type="NCBI Taxonomy" id="2570927"/>
    <lineage>
        <taxon>Bacteria</taxon>
        <taxon>Bacillati</taxon>
        <taxon>Actinomycetota</taxon>
        <taxon>Actinomycetes</taxon>
        <taxon>Glycomycetales</taxon>
        <taxon>Glycomycetaceae</taxon>
        <taxon>Glycomyces</taxon>
    </lineage>
</organism>
<comment type="similarity">
    <text evidence="1">Belongs to the GSP E family.</text>
</comment>
<dbReference type="InterPro" id="IPR001482">
    <property type="entry name" value="T2SS/T4SS_dom"/>
</dbReference>
<dbReference type="GO" id="GO:0016887">
    <property type="term" value="F:ATP hydrolysis activity"/>
    <property type="evidence" value="ECO:0007669"/>
    <property type="project" value="InterPro"/>
</dbReference>
<dbReference type="OrthoDB" id="9810761at2"/>
<gene>
    <name evidence="4" type="ORF">FAB82_22680</name>
</gene>
<dbReference type="EMBL" id="STGY01000073">
    <property type="protein sequence ID" value="THV35684.1"/>
    <property type="molecule type" value="Genomic_DNA"/>
</dbReference>
<dbReference type="Gene3D" id="3.30.450.380">
    <property type="match status" value="1"/>
</dbReference>
<feature type="region of interest" description="Disordered" evidence="2">
    <location>
        <begin position="448"/>
        <end position="474"/>
    </location>
</feature>
<protein>
    <submittedName>
        <fullName evidence="4">CpaF family protein</fullName>
    </submittedName>
</protein>
<dbReference type="Pfam" id="PF00437">
    <property type="entry name" value="T2SSE"/>
    <property type="match status" value="1"/>
</dbReference>
<dbReference type="PROSITE" id="PS00675">
    <property type="entry name" value="SIGMA54_INTERACT_1"/>
    <property type="match status" value="1"/>
</dbReference>
<evidence type="ECO:0000256" key="2">
    <source>
        <dbReference type="SAM" id="MobiDB-lite"/>
    </source>
</evidence>
<comment type="caution">
    <text evidence="4">The sequence shown here is derived from an EMBL/GenBank/DDBJ whole genome shotgun (WGS) entry which is preliminary data.</text>
</comment>
<evidence type="ECO:0000256" key="1">
    <source>
        <dbReference type="ARBA" id="ARBA00006611"/>
    </source>
</evidence>
<keyword evidence="5" id="KW-1185">Reference proteome</keyword>
<name>A0A4S8Q5Z3_9ACTN</name>
<dbReference type="CDD" id="cd01130">
    <property type="entry name" value="VirB11-like_ATPase"/>
    <property type="match status" value="1"/>
</dbReference>
<dbReference type="AlphaFoldDB" id="A0A4S8Q5Z3"/>
<dbReference type="InterPro" id="IPR025662">
    <property type="entry name" value="Sigma_54_int_dom_ATP-bd_1"/>
</dbReference>
<dbReference type="InterPro" id="IPR027417">
    <property type="entry name" value="P-loop_NTPase"/>
</dbReference>
<dbReference type="PANTHER" id="PTHR30486">
    <property type="entry name" value="TWITCHING MOTILITY PROTEIN PILT"/>
    <property type="match status" value="1"/>
</dbReference>
<evidence type="ECO:0000313" key="5">
    <source>
        <dbReference type="Proteomes" id="UP000308760"/>
    </source>
</evidence>
<proteinExistence type="inferred from homology"/>
<feature type="compositionally biased region" description="Basic residues" evidence="2">
    <location>
        <begin position="45"/>
        <end position="55"/>
    </location>
</feature>
<dbReference type="Proteomes" id="UP000308760">
    <property type="component" value="Unassembled WGS sequence"/>
</dbReference>
<feature type="domain" description="Bacterial type II secretion system protein E" evidence="3">
    <location>
        <begin position="139"/>
        <end position="425"/>
    </location>
</feature>
<dbReference type="Gene3D" id="3.40.50.300">
    <property type="entry name" value="P-loop containing nucleotide triphosphate hydrolases"/>
    <property type="match status" value="1"/>
</dbReference>
<evidence type="ECO:0000313" key="4">
    <source>
        <dbReference type="EMBL" id="THV35684.1"/>
    </source>
</evidence>
<sequence>MSGPKCWERCLPPRWSTVRSEAAPVDAPRRNGPDSPPPWPSVCGRCRRPRSPSKRTRLEQPMAIDETALIAALTEAAREWLRERTDEYGLPTDQNAAAAMAVEAVLRDHNGARLMDGDAPLDPALRARLGREVSANLAGTGGLARLLDDEAVEDIWCNGCDNVWIRKGGVDLPAPPVASSDRELIEMVRSIAAGGGLASQERRWDRSAPILDLQLPDGSRLNAVMAVSRRPAVSIRRHRHLKADLAELERLNVLTPAMTRLLKAAIGARCNIVVSGETGVGKTTLLRSLAALLDPAERLVTIEDSYELALDGDPDVHANVVALQARSANLEGAGEVGLGDLFRAGLRMNPSRVFVGEVRGAETITMLHAMTQGNDGSLSTIHASSSEGAVSKLMLYGLEAASQLTETAVARLIAEAVHLVVHLSRGTDRVRRVVSIRELCSAHGSTVTSNELFRTGPGGRAAPASPPSESLRDRLAATGWRPEQAVMRR</sequence>
<feature type="region of interest" description="Disordered" evidence="2">
    <location>
        <begin position="18"/>
        <end position="59"/>
    </location>
</feature>
<dbReference type="SUPFAM" id="SSF52540">
    <property type="entry name" value="P-loop containing nucleoside triphosphate hydrolases"/>
    <property type="match status" value="1"/>
</dbReference>
<reference evidence="5" key="1">
    <citation type="submission" date="2019-04" db="EMBL/GenBank/DDBJ databases">
        <title>Nocardioides xinjiangensis sp. nov.</title>
        <authorList>
            <person name="Liu S."/>
        </authorList>
    </citation>
    <scope>NUCLEOTIDE SEQUENCE [LARGE SCALE GENOMIC DNA]</scope>
    <source>
        <strain evidence="5">18</strain>
    </source>
</reference>
<feature type="compositionally biased region" description="Low complexity" evidence="2">
    <location>
        <begin position="460"/>
        <end position="469"/>
    </location>
</feature>
<dbReference type="PANTHER" id="PTHR30486:SF6">
    <property type="entry name" value="TYPE IV PILUS RETRACTATION ATPASE PILT"/>
    <property type="match status" value="1"/>
</dbReference>
<reference evidence="4 5" key="2">
    <citation type="submission" date="2019-05" db="EMBL/GenBank/DDBJ databases">
        <title>Glycomyces buryatensis sp. nov.</title>
        <authorList>
            <person name="Nikitina E."/>
        </authorList>
    </citation>
    <scope>NUCLEOTIDE SEQUENCE [LARGE SCALE GENOMIC DNA]</scope>
    <source>
        <strain evidence="4 5">18</strain>
    </source>
</reference>